<feature type="transmembrane region" description="Helical" evidence="1">
    <location>
        <begin position="61"/>
        <end position="83"/>
    </location>
</feature>
<gene>
    <name evidence="3" type="ORF">H1R16_08250</name>
    <name evidence="2" type="ORF">H2507_07190</name>
</gene>
<keyword evidence="1" id="KW-0812">Transmembrane</keyword>
<dbReference type="RefSeq" id="WP_181887053.1">
    <property type="nucleotide sequence ID" value="NZ_CP059472.1"/>
</dbReference>
<dbReference type="AlphaFoldDB" id="A0A7D7QXL7"/>
<proteinExistence type="predicted"/>
<protein>
    <submittedName>
        <fullName evidence="3">DUF4293 domain-containing protein</fullName>
    </submittedName>
</protein>
<evidence type="ECO:0000313" key="4">
    <source>
        <dbReference type="Proteomes" id="UP000515349"/>
    </source>
</evidence>
<organism evidence="3 4">
    <name type="scientific">Marnyiella aurantia</name>
    <dbReference type="NCBI Taxonomy" id="2758037"/>
    <lineage>
        <taxon>Bacteria</taxon>
        <taxon>Pseudomonadati</taxon>
        <taxon>Bacteroidota</taxon>
        <taxon>Flavobacteriia</taxon>
        <taxon>Flavobacteriales</taxon>
        <taxon>Weeksellaceae</taxon>
        <taxon>Marnyiella</taxon>
    </lineage>
</organism>
<keyword evidence="1" id="KW-0472">Membrane</keyword>
<reference evidence="3 4" key="1">
    <citation type="submission" date="2020-07" db="EMBL/GenBank/DDBJ databases">
        <title>Chryseobacterium sp.cx-624.</title>
        <authorList>
            <person name="Yang C."/>
        </authorList>
    </citation>
    <scope>NUCLEOTIDE SEQUENCE [LARGE SCALE GENOMIC DNA]</scope>
    <source>
        <strain evidence="4">cx-624</strain>
        <strain evidence="3">Cx-624</strain>
    </source>
</reference>
<keyword evidence="1" id="KW-1133">Transmembrane helix</keyword>
<evidence type="ECO:0000313" key="3">
    <source>
        <dbReference type="EMBL" id="QMS97711.1"/>
    </source>
</evidence>
<evidence type="ECO:0000313" key="5">
    <source>
        <dbReference type="Proteomes" id="UP000539710"/>
    </source>
</evidence>
<feature type="transmembrane region" description="Helical" evidence="1">
    <location>
        <begin position="29"/>
        <end position="54"/>
    </location>
</feature>
<keyword evidence="5" id="KW-1185">Reference proteome</keyword>
<dbReference type="Proteomes" id="UP000539710">
    <property type="component" value="Unassembled WGS sequence"/>
</dbReference>
<evidence type="ECO:0000313" key="2">
    <source>
        <dbReference type="EMBL" id="MBA5246949.1"/>
    </source>
</evidence>
<dbReference type="InterPro" id="IPR025635">
    <property type="entry name" value="DUF4293"/>
</dbReference>
<accession>A0A7D7QXL7</accession>
<reference evidence="5" key="2">
    <citation type="submission" date="2020-07" db="EMBL/GenBank/DDBJ databases">
        <title>Flavobacterium sp. xlx-214.</title>
        <authorList>
            <person name="Yang C."/>
        </authorList>
    </citation>
    <scope>NUCLEOTIDE SEQUENCE [LARGE SCALE GENOMIC DNA]</scope>
    <source>
        <strain evidence="5">CX-624</strain>
    </source>
</reference>
<dbReference type="KEGG" id="cbau:H1R16_08250"/>
<dbReference type="Proteomes" id="UP000515349">
    <property type="component" value="Chromosome"/>
</dbReference>
<evidence type="ECO:0000256" key="1">
    <source>
        <dbReference type="SAM" id="Phobius"/>
    </source>
</evidence>
<feature type="transmembrane region" description="Helical" evidence="1">
    <location>
        <begin position="95"/>
        <end position="115"/>
    </location>
</feature>
<name>A0A7D7QXL7_9FLAO</name>
<dbReference type="Pfam" id="PF14126">
    <property type="entry name" value="DUF4293"/>
    <property type="match status" value="1"/>
</dbReference>
<sequence length="129" mass="14454">MLQRIQTIFMFLAVLSAAALHFTAMDVELFGSTYIIAALSLLCVVLGVISIFSYKNRPRQILLNNISMLINALLTGLLLYWLLTLSGGMSFPEKGIELVFPLVALLCLFLANSYIRRDTRLVKSADRIR</sequence>
<reference evidence="2" key="3">
    <citation type="submission" date="2020-07" db="EMBL/GenBank/DDBJ databases">
        <authorList>
            <person name="Yang C."/>
        </authorList>
    </citation>
    <scope>NUCLEOTIDE SEQUENCE</scope>
    <source>
        <strain evidence="2">Cx-624</strain>
    </source>
</reference>
<dbReference type="EMBL" id="JACEUX010000002">
    <property type="protein sequence ID" value="MBA5246949.1"/>
    <property type="molecule type" value="Genomic_DNA"/>
</dbReference>
<dbReference type="EMBL" id="CP059472">
    <property type="protein sequence ID" value="QMS97711.1"/>
    <property type="molecule type" value="Genomic_DNA"/>
</dbReference>